<dbReference type="KEGG" id="bdi:100828314"/>
<accession>I1IHK9</accession>
<reference evidence="2" key="2">
    <citation type="submission" date="2017-06" db="EMBL/GenBank/DDBJ databases">
        <title>WGS assembly of Brachypodium distachyon.</title>
        <authorList>
            <consortium name="The International Brachypodium Initiative"/>
            <person name="Lucas S."/>
            <person name="Harmon-Smith M."/>
            <person name="Lail K."/>
            <person name="Tice H."/>
            <person name="Grimwood J."/>
            <person name="Bruce D."/>
            <person name="Barry K."/>
            <person name="Shu S."/>
            <person name="Lindquist E."/>
            <person name="Wang M."/>
            <person name="Pitluck S."/>
            <person name="Vogel J.P."/>
            <person name="Garvin D.F."/>
            <person name="Mockler T.C."/>
            <person name="Schmutz J."/>
            <person name="Rokhsar D."/>
            <person name="Bevan M.W."/>
        </authorList>
    </citation>
    <scope>NUCLEOTIDE SEQUENCE</scope>
    <source>
        <strain evidence="2">Bd21</strain>
    </source>
</reference>
<name>I1IHK9_BRADI</name>
<keyword evidence="4" id="KW-1185">Reference proteome</keyword>
<evidence type="ECO:0000313" key="3">
    <source>
        <dbReference type="EnsemblPlants" id="KQJ86355"/>
    </source>
</evidence>
<dbReference type="GeneID" id="100828314"/>
<reference evidence="2 3" key="1">
    <citation type="journal article" date="2010" name="Nature">
        <title>Genome sequencing and analysis of the model grass Brachypodium distachyon.</title>
        <authorList>
            <consortium name="International Brachypodium Initiative"/>
        </authorList>
    </citation>
    <scope>NUCLEOTIDE SEQUENCE [LARGE SCALE GENOMIC DNA]</scope>
    <source>
        <strain evidence="2 3">Bd21</strain>
    </source>
</reference>
<dbReference type="RefSeq" id="XP_003575439.1">
    <property type="nucleotide sequence ID" value="XM_003575391.4"/>
</dbReference>
<gene>
    <name evidence="3" type="primary">LOC100828314</name>
    <name evidence="2" type="ORF">BRADI_4g04900v3</name>
</gene>
<evidence type="ECO:0000313" key="2">
    <source>
        <dbReference type="EMBL" id="KQJ86355.1"/>
    </source>
</evidence>
<dbReference type="HOGENOM" id="CLU_1236547_0_0_1"/>
<proteinExistence type="predicted"/>
<organism evidence="2">
    <name type="scientific">Brachypodium distachyon</name>
    <name type="common">Purple false brome</name>
    <name type="synonym">Trachynia distachya</name>
    <dbReference type="NCBI Taxonomy" id="15368"/>
    <lineage>
        <taxon>Eukaryota</taxon>
        <taxon>Viridiplantae</taxon>
        <taxon>Streptophyta</taxon>
        <taxon>Embryophyta</taxon>
        <taxon>Tracheophyta</taxon>
        <taxon>Spermatophyta</taxon>
        <taxon>Magnoliopsida</taxon>
        <taxon>Liliopsida</taxon>
        <taxon>Poales</taxon>
        <taxon>Poaceae</taxon>
        <taxon>BOP clade</taxon>
        <taxon>Pooideae</taxon>
        <taxon>Stipodae</taxon>
        <taxon>Brachypodieae</taxon>
        <taxon>Brachypodium</taxon>
    </lineage>
</organism>
<evidence type="ECO:0000313" key="4">
    <source>
        <dbReference type="Proteomes" id="UP000008810"/>
    </source>
</evidence>
<evidence type="ECO:0000256" key="1">
    <source>
        <dbReference type="SAM" id="MobiDB-lite"/>
    </source>
</evidence>
<dbReference type="EMBL" id="CM000883">
    <property type="protein sequence ID" value="KQJ86355.1"/>
    <property type="molecule type" value="Genomic_DNA"/>
</dbReference>
<dbReference type="EnsemblPlants" id="KQJ86355">
    <property type="protein sequence ID" value="KQJ86355"/>
    <property type="gene ID" value="BRADI_4g04900v3"/>
</dbReference>
<evidence type="ECO:0008006" key="5">
    <source>
        <dbReference type="Google" id="ProtNLM"/>
    </source>
</evidence>
<dbReference type="Gramene" id="KQJ86355">
    <property type="protein sequence ID" value="KQJ86355"/>
    <property type="gene ID" value="BRADI_4g04900v3"/>
</dbReference>
<protein>
    <recommendedName>
        <fullName evidence="5">TFIIS N-terminal domain-containing protein</fullName>
    </recommendedName>
</protein>
<dbReference type="Proteomes" id="UP000008810">
    <property type="component" value="Chromosome 4"/>
</dbReference>
<dbReference type="PANTHER" id="PTHR33115:SF22">
    <property type="entry name" value="OS12G0449900 PROTEIN"/>
    <property type="match status" value="1"/>
</dbReference>
<dbReference type="AlphaFoldDB" id="I1IHK9"/>
<dbReference type="ExpressionAtlas" id="I1IHK9">
    <property type="expression patterns" value="baseline"/>
</dbReference>
<feature type="compositionally biased region" description="Low complexity" evidence="1">
    <location>
        <begin position="1"/>
        <end position="19"/>
    </location>
</feature>
<reference evidence="3" key="3">
    <citation type="submission" date="2018-08" db="UniProtKB">
        <authorList>
            <consortium name="EnsemblPlants"/>
        </authorList>
    </citation>
    <scope>IDENTIFICATION</scope>
    <source>
        <strain evidence="3">cv. Bd21</strain>
    </source>
</reference>
<feature type="region of interest" description="Disordered" evidence="1">
    <location>
        <begin position="1"/>
        <end position="22"/>
    </location>
</feature>
<sequence length="225" mass="25235">MGYLSMAPSSSSVASSPCSRRTFGCSQSQPSSGLFADRHAILLSHRQRELLNVSVRPKQIQLLVCPAYLRPISARADEPSIIIGKNMLTDAVNKMKRRPKSDYRQQLMDALLMLKKLAADGNNRRAMRRSFGMLSIVMAPVSSDLHRNDHGAWSSLAAASLKLMWLLVDDTSPSQRASIMKHEMSRKEEEITRSMMGILNCDKCDEQLRMLAKKILAQVKKIHSH</sequence>
<dbReference type="PANTHER" id="PTHR33115">
    <property type="entry name" value="ARM REPEAT SUPERFAMILY PROTEIN"/>
    <property type="match status" value="1"/>
</dbReference>